<organism evidence="1 2">
    <name type="scientific">Methanosarcina horonobensis HB-1 = JCM 15518</name>
    <dbReference type="NCBI Taxonomy" id="1434110"/>
    <lineage>
        <taxon>Archaea</taxon>
        <taxon>Methanobacteriati</taxon>
        <taxon>Methanobacteriota</taxon>
        <taxon>Stenosarchaea group</taxon>
        <taxon>Methanomicrobia</taxon>
        <taxon>Methanosarcinales</taxon>
        <taxon>Methanosarcinaceae</taxon>
        <taxon>Methanosarcina</taxon>
    </lineage>
</organism>
<reference evidence="1 2" key="1">
    <citation type="submission" date="2014-07" db="EMBL/GenBank/DDBJ databases">
        <title>Methanogenic archaea and the global carbon cycle.</title>
        <authorList>
            <person name="Henriksen J.R."/>
            <person name="Luke J."/>
            <person name="Reinhart S."/>
            <person name="Benedict M.N."/>
            <person name="Youngblut N.D."/>
            <person name="Metcalf M.E."/>
            <person name="Whitaker R.J."/>
            <person name="Metcalf W.W."/>
        </authorList>
    </citation>
    <scope>NUCLEOTIDE SEQUENCE [LARGE SCALE GENOMIC DNA]</scope>
    <source>
        <strain evidence="1 2">HB-1</strain>
    </source>
</reference>
<keyword evidence="2" id="KW-1185">Reference proteome</keyword>
<evidence type="ECO:0008006" key="3">
    <source>
        <dbReference type="Google" id="ProtNLM"/>
    </source>
</evidence>
<sequence>MFIDESGDLGKQSNYFILAALTVKDPLPLDRVIKNIRRNKFKKQLKNASEIKANRSSPELIKFMLKQLNTIPDAKVCYIVLKKERCYSSYLLSDKHKLYNFVAGKLAEHTILEDVDLLVRIDKSKGKQILRDDFNNYVEKKINEKSTLRKIEIYHSYSHAWAGLQFADVLAWSKFQKVEHKNEEFIDLLEIKKEVHPVWY</sequence>
<dbReference type="Pfam" id="PF12686">
    <property type="entry name" value="DUF3800"/>
    <property type="match status" value="1"/>
</dbReference>
<dbReference type="AlphaFoldDB" id="A0A0E3SI29"/>
<protein>
    <recommendedName>
        <fullName evidence="3">DUF3800 domain-containing protein</fullName>
    </recommendedName>
</protein>
<evidence type="ECO:0000313" key="1">
    <source>
        <dbReference type="EMBL" id="AKB79563.1"/>
    </source>
</evidence>
<dbReference type="InterPro" id="IPR024524">
    <property type="entry name" value="DUF3800"/>
</dbReference>
<name>A0A0E3SI29_9EURY</name>
<dbReference type="GeneID" id="24832404"/>
<dbReference type="EMBL" id="CP009516">
    <property type="protein sequence ID" value="AKB79563.1"/>
    <property type="molecule type" value="Genomic_DNA"/>
</dbReference>
<accession>A0A0E3SI29</accession>
<dbReference type="RefSeq" id="WP_048141280.1">
    <property type="nucleotide sequence ID" value="NZ_CP009516.1"/>
</dbReference>
<dbReference type="KEGG" id="mhor:MSHOH_3080"/>
<dbReference type="OrthoDB" id="101752at2157"/>
<dbReference type="PATRIC" id="fig|1434110.4.peg.3970"/>
<proteinExistence type="predicted"/>
<gene>
    <name evidence="1" type="ORF">MSHOH_3080</name>
</gene>
<evidence type="ECO:0000313" key="2">
    <source>
        <dbReference type="Proteomes" id="UP000033101"/>
    </source>
</evidence>
<dbReference type="Proteomes" id="UP000033101">
    <property type="component" value="Chromosome"/>
</dbReference>
<dbReference type="HOGENOM" id="CLU_104060_1_0_2"/>